<dbReference type="EMBL" id="CP017420">
    <property type="protein sequence ID" value="AOU99889.1"/>
    <property type="molecule type" value="Genomic_DNA"/>
</dbReference>
<keyword evidence="2" id="KW-1185">Reference proteome</keyword>
<sequence>MTKYLIPFFAAMVLITGCSKPTETVIPSDMSQWDSVLAPAVKKLPEEDRKLLAAFVARAKTGELLGKGEGIPFGTTVGDAISLQKKWTEDQRIKAEEEKALKEKLAKEAEAAKRLINESVTVALLSKNQRPRDFHAGRFEDQQIFIVGIENKTHKRIMGVSGEMTFIDIFDKVVGSMNFAASEEIRPGSTIKWTGVRSYNQFDKDQRAMWNLEEGKYKVMFTPWEVIFEGGEKLSAPR</sequence>
<evidence type="ECO:0000313" key="2">
    <source>
        <dbReference type="Proteomes" id="UP000095607"/>
    </source>
</evidence>
<dbReference type="Proteomes" id="UP000095607">
    <property type="component" value="Chromosome"/>
</dbReference>
<dbReference type="PROSITE" id="PS51257">
    <property type="entry name" value="PROKAR_LIPOPROTEIN"/>
    <property type="match status" value="1"/>
</dbReference>
<name>A0ABM6DY81_9BURK</name>
<organism evidence="1 2">
    <name type="scientific">Delftia tsuruhatensis</name>
    <dbReference type="NCBI Taxonomy" id="180282"/>
    <lineage>
        <taxon>Bacteria</taxon>
        <taxon>Pseudomonadati</taxon>
        <taxon>Pseudomonadota</taxon>
        <taxon>Betaproteobacteria</taxon>
        <taxon>Burkholderiales</taxon>
        <taxon>Comamonadaceae</taxon>
        <taxon>Delftia</taxon>
    </lineage>
</organism>
<reference evidence="1 2" key="1">
    <citation type="submission" date="2016-09" db="EMBL/GenBank/DDBJ databases">
        <title>Complete genome sequence of Deltia acidovorans CM13 isolated from murine proximal colonic tissue.</title>
        <authorList>
            <person name="Saffarian A."/>
        </authorList>
    </citation>
    <scope>NUCLEOTIDE SEQUENCE [LARGE SCALE GENOMIC DNA]</scope>
    <source>
        <strain evidence="1 2">CM13</strain>
    </source>
</reference>
<proteinExistence type="predicted"/>
<accession>A0ABM6DY81</accession>
<gene>
    <name evidence="1" type="ORF">BI380_00225</name>
</gene>
<dbReference type="RefSeq" id="WP_046238256.1">
    <property type="nucleotide sequence ID" value="NZ_CBCSDN010000041.1"/>
</dbReference>
<evidence type="ECO:0000313" key="1">
    <source>
        <dbReference type="EMBL" id="AOU99889.1"/>
    </source>
</evidence>
<protein>
    <submittedName>
        <fullName evidence="1">Uncharacterized protein</fullName>
    </submittedName>
</protein>